<evidence type="ECO:0000256" key="4">
    <source>
        <dbReference type="ARBA" id="ARBA00023136"/>
    </source>
</evidence>
<dbReference type="InterPro" id="IPR047817">
    <property type="entry name" value="ABC2_TM_bact-type"/>
</dbReference>
<dbReference type="InterPro" id="IPR051784">
    <property type="entry name" value="Nod_factor_ABC_transporter"/>
</dbReference>
<comment type="caution">
    <text evidence="7">The sequence shown here is derived from an EMBL/GenBank/DDBJ whole genome shotgun (WGS) entry which is preliminary data.</text>
</comment>
<feature type="transmembrane region" description="Helical" evidence="5">
    <location>
        <begin position="45"/>
        <end position="70"/>
    </location>
</feature>
<dbReference type="InterPro" id="IPR013525">
    <property type="entry name" value="ABC2_TM"/>
</dbReference>
<feature type="transmembrane region" description="Helical" evidence="5">
    <location>
        <begin position="473"/>
        <end position="494"/>
    </location>
</feature>
<feature type="transmembrane region" description="Helical" evidence="5">
    <location>
        <begin position="528"/>
        <end position="548"/>
    </location>
</feature>
<protein>
    <recommendedName>
        <fullName evidence="5">Transport permease protein</fullName>
    </recommendedName>
</protein>
<dbReference type="GO" id="GO:0005886">
    <property type="term" value="C:plasma membrane"/>
    <property type="evidence" value="ECO:0007669"/>
    <property type="project" value="UniProtKB-SubCell"/>
</dbReference>
<accession>A0A3M7ZXM2</accession>
<feature type="transmembrane region" description="Helical" evidence="5">
    <location>
        <begin position="415"/>
        <end position="435"/>
    </location>
</feature>
<evidence type="ECO:0000256" key="1">
    <source>
        <dbReference type="ARBA" id="ARBA00004141"/>
    </source>
</evidence>
<dbReference type="Pfam" id="PF12698">
    <property type="entry name" value="ABC2_membrane_3"/>
    <property type="match status" value="1"/>
</dbReference>
<keyword evidence="4 5" id="KW-0472">Membrane</keyword>
<dbReference type="EMBL" id="RHHB01000068">
    <property type="protein sequence ID" value="RNB43740.1"/>
    <property type="molecule type" value="Genomic_DNA"/>
</dbReference>
<comment type="caution">
    <text evidence="5">Lacks conserved residue(s) required for the propagation of feature annotation.</text>
</comment>
<keyword evidence="8" id="KW-1185">Reference proteome</keyword>
<name>A0A3M7ZXM2_9MICO</name>
<keyword evidence="5" id="KW-0813">Transport</keyword>
<dbReference type="AlphaFoldDB" id="A0A3M7ZXM2"/>
<feature type="non-terminal residue" evidence="7">
    <location>
        <position position="1"/>
    </location>
</feature>
<feature type="transmembrane region" description="Helical" evidence="5">
    <location>
        <begin position="198"/>
        <end position="217"/>
    </location>
</feature>
<dbReference type="OrthoDB" id="9786643at2"/>
<feature type="transmembrane region" description="Helical" evidence="5">
    <location>
        <begin position="367"/>
        <end position="385"/>
    </location>
</feature>
<feature type="domain" description="ABC transmembrane type-2" evidence="6">
    <location>
        <begin position="46"/>
        <end position="276"/>
    </location>
</feature>
<feature type="transmembrane region" description="Helical" evidence="5">
    <location>
        <begin position="165"/>
        <end position="186"/>
    </location>
</feature>
<sequence>GTPTAAAAATAAAPYPAATEAGRPTLAGLLGRQVVHALVSYARSVLTLIFSFGMPLVWLWLIGLVAGNAVIDEQTGLRVMQFAAPTAIAMGCLFSAYPAVATSVGEAKERLVLKRLRGTPLPTLVYVLGQTVAASVVGAVSVLVTIGVARVFYDVRVPPESVGPMVVTILLALATFSTLGVAVAALAPSARAAEAISIGTAVSLAFISGIFIVGAGLPEWIERIADVFPLKPFVTTLQEQFNPYSTESGWDAAALAVIAAWGVGAAAVAVLAFRPVPGRPRRGRAAGVVREPPVDAMALRATVATPSAMRRVAAQGGAALRIMLRRPGDLFFAIVVPLGLFLLLITMQRDTPDLDVPTLVSTTAASMATWGVAVVAFMNVADWSARARETGVLKRLRGTPLDTLELGIGRGAASLVLSFAVCAVLLAVGAIAYGMRVTPAGAAVGALVVTMAVAAFIACALLLTALVSSARAVGALALVILFTLAFFSDVFLVGGPEWMSAVGRLFPLAHLRSGLVLAWHPDGTTMPWADLGVLAAWAAGAGLLTWLVSRRGRVRRTSAC</sequence>
<keyword evidence="3 5" id="KW-1133">Transmembrane helix</keyword>
<evidence type="ECO:0000256" key="5">
    <source>
        <dbReference type="RuleBase" id="RU361157"/>
    </source>
</evidence>
<dbReference type="GO" id="GO:0140359">
    <property type="term" value="F:ABC-type transporter activity"/>
    <property type="evidence" value="ECO:0007669"/>
    <property type="project" value="InterPro"/>
</dbReference>
<feature type="transmembrane region" description="Helical" evidence="5">
    <location>
        <begin position="124"/>
        <end position="153"/>
    </location>
</feature>
<dbReference type="PROSITE" id="PS51012">
    <property type="entry name" value="ABC_TM2"/>
    <property type="match status" value="1"/>
</dbReference>
<dbReference type="PANTHER" id="PTHR43229">
    <property type="entry name" value="NODULATION PROTEIN J"/>
    <property type="match status" value="1"/>
</dbReference>
<dbReference type="Proteomes" id="UP000275048">
    <property type="component" value="Unassembled WGS sequence"/>
</dbReference>
<keyword evidence="2 5" id="KW-0812">Transmembrane</keyword>
<dbReference type="RefSeq" id="WP_122938515.1">
    <property type="nucleotide sequence ID" value="NZ_RHHB01000068.1"/>
</dbReference>
<dbReference type="PANTHER" id="PTHR43229:SF2">
    <property type="entry name" value="NODULATION PROTEIN J"/>
    <property type="match status" value="1"/>
</dbReference>
<feature type="transmembrane region" description="Helical" evidence="5">
    <location>
        <begin position="330"/>
        <end position="347"/>
    </location>
</feature>
<comment type="similarity">
    <text evidence="5">Belongs to the ABC-2 integral membrane protein family.</text>
</comment>
<gene>
    <name evidence="7" type="ORF">EDM22_18265</name>
</gene>
<evidence type="ECO:0000259" key="6">
    <source>
        <dbReference type="PROSITE" id="PS51012"/>
    </source>
</evidence>
<proteinExistence type="inferred from homology"/>
<organism evidence="7 8">
    <name type="scientific">Agromyces tardus</name>
    <dbReference type="NCBI Taxonomy" id="2583849"/>
    <lineage>
        <taxon>Bacteria</taxon>
        <taxon>Bacillati</taxon>
        <taxon>Actinomycetota</taxon>
        <taxon>Actinomycetes</taxon>
        <taxon>Micrococcales</taxon>
        <taxon>Microbacteriaceae</taxon>
        <taxon>Agromyces</taxon>
    </lineage>
</organism>
<feature type="transmembrane region" description="Helical" evidence="5">
    <location>
        <begin position="82"/>
        <end position="104"/>
    </location>
</feature>
<evidence type="ECO:0000256" key="3">
    <source>
        <dbReference type="ARBA" id="ARBA00022989"/>
    </source>
</evidence>
<comment type="subcellular location">
    <subcellularLocation>
        <location evidence="5">Cell membrane</location>
        <topology evidence="5">Multi-pass membrane protein</topology>
    </subcellularLocation>
    <subcellularLocation>
        <location evidence="1">Membrane</location>
        <topology evidence="1">Multi-pass membrane protein</topology>
    </subcellularLocation>
</comment>
<evidence type="ECO:0000313" key="7">
    <source>
        <dbReference type="EMBL" id="RNB43740.1"/>
    </source>
</evidence>
<evidence type="ECO:0000313" key="8">
    <source>
        <dbReference type="Proteomes" id="UP000275048"/>
    </source>
</evidence>
<feature type="transmembrane region" description="Helical" evidence="5">
    <location>
        <begin position="252"/>
        <end position="273"/>
    </location>
</feature>
<dbReference type="Pfam" id="PF01061">
    <property type="entry name" value="ABC2_membrane"/>
    <property type="match status" value="1"/>
</dbReference>
<evidence type="ECO:0000256" key="2">
    <source>
        <dbReference type="ARBA" id="ARBA00022692"/>
    </source>
</evidence>
<keyword evidence="5" id="KW-1003">Cell membrane</keyword>
<reference evidence="7 8" key="1">
    <citation type="submission" date="2018-10" db="EMBL/GenBank/DDBJ databases">
        <title>Isolation, diversity and antibacterial activity of antinobacteria from the wheat rhizosphere soil.</title>
        <authorList>
            <person name="Sun T."/>
        </authorList>
    </citation>
    <scope>NUCLEOTIDE SEQUENCE [LARGE SCALE GENOMIC DNA]</scope>
    <source>
        <strain evidence="7 8">SJ-23</strain>
    </source>
</reference>
<feature type="transmembrane region" description="Helical" evidence="5">
    <location>
        <begin position="441"/>
        <end position="466"/>
    </location>
</feature>